<dbReference type="EMBL" id="JAVLET010000004">
    <property type="protein sequence ID" value="KAL0471008.1"/>
    <property type="molecule type" value="Genomic_DNA"/>
</dbReference>
<name>A0ABR3DE88_NEUIN</name>
<protein>
    <recommendedName>
        <fullName evidence="4">Secreted protein</fullName>
    </recommendedName>
</protein>
<proteinExistence type="predicted"/>
<evidence type="ECO:0000313" key="2">
    <source>
        <dbReference type="EMBL" id="KAL0471008.1"/>
    </source>
</evidence>
<comment type="caution">
    <text evidence="2">The sequence shown here is derived from an EMBL/GenBank/DDBJ whole genome shotgun (WGS) entry which is preliminary data.</text>
</comment>
<evidence type="ECO:0000313" key="3">
    <source>
        <dbReference type="Proteomes" id="UP001451303"/>
    </source>
</evidence>
<keyword evidence="3" id="KW-1185">Reference proteome</keyword>
<dbReference type="Proteomes" id="UP001451303">
    <property type="component" value="Unassembled WGS sequence"/>
</dbReference>
<evidence type="ECO:0000256" key="1">
    <source>
        <dbReference type="SAM" id="SignalP"/>
    </source>
</evidence>
<keyword evidence="1" id="KW-0732">Signal</keyword>
<feature type="chain" id="PRO_5045398620" description="Secreted protein" evidence="1">
    <location>
        <begin position="21"/>
        <end position="81"/>
    </location>
</feature>
<feature type="signal peptide" evidence="1">
    <location>
        <begin position="1"/>
        <end position="20"/>
    </location>
</feature>
<evidence type="ECO:0008006" key="4">
    <source>
        <dbReference type="Google" id="ProtNLM"/>
    </source>
</evidence>
<sequence length="81" mass="8908">MAHCACSCSFWRWFRGFGQAVWRLAILGGHGSSACFPPLIDSQPSQRSVSGVGLLRYGCLKVVRAVIWPVPTVHFCACHQC</sequence>
<gene>
    <name evidence="2" type="ORF">QR685DRAFT_572039</name>
</gene>
<reference evidence="2 3" key="1">
    <citation type="submission" date="2023-09" db="EMBL/GenBank/DDBJ databases">
        <title>Multi-omics analysis of a traditional fermented food reveals byproduct-associated fungal strains for waste-to-food upcycling.</title>
        <authorList>
            <consortium name="Lawrence Berkeley National Laboratory"/>
            <person name="Rekdal V.M."/>
            <person name="Villalobos-Escobedo J.M."/>
            <person name="Rodriguez-Valeron N."/>
            <person name="Garcia M.O."/>
            <person name="Vasquez D.P."/>
            <person name="Damayanti I."/>
            <person name="Sorensen P.M."/>
            <person name="Baidoo E.E."/>
            <person name="De Carvalho A.C."/>
            <person name="Riley R."/>
            <person name="Lipzen A."/>
            <person name="He G."/>
            <person name="Yan M."/>
            <person name="Haridas S."/>
            <person name="Daum C."/>
            <person name="Yoshinaga Y."/>
            <person name="Ng V."/>
            <person name="Grigoriev I.V."/>
            <person name="Munk R."/>
            <person name="Nuraida L."/>
            <person name="Wijaya C.H."/>
            <person name="Morales P.-C."/>
            <person name="Keasling J.D."/>
        </authorList>
    </citation>
    <scope>NUCLEOTIDE SEQUENCE [LARGE SCALE GENOMIC DNA]</scope>
    <source>
        <strain evidence="2 3">FGSC 2613</strain>
    </source>
</reference>
<accession>A0ABR3DE88</accession>
<organism evidence="2 3">
    <name type="scientific">Neurospora intermedia</name>
    <dbReference type="NCBI Taxonomy" id="5142"/>
    <lineage>
        <taxon>Eukaryota</taxon>
        <taxon>Fungi</taxon>
        <taxon>Dikarya</taxon>
        <taxon>Ascomycota</taxon>
        <taxon>Pezizomycotina</taxon>
        <taxon>Sordariomycetes</taxon>
        <taxon>Sordariomycetidae</taxon>
        <taxon>Sordariales</taxon>
        <taxon>Sordariaceae</taxon>
        <taxon>Neurospora</taxon>
    </lineage>
</organism>